<evidence type="ECO:0000313" key="2">
    <source>
        <dbReference type="Proteomes" id="UP001596456"/>
    </source>
</evidence>
<dbReference type="InterPro" id="IPR014729">
    <property type="entry name" value="Rossmann-like_a/b/a_fold"/>
</dbReference>
<dbReference type="RefSeq" id="WP_377360885.1">
    <property type="nucleotide sequence ID" value="NZ_JBHTCM010000028.1"/>
</dbReference>
<name>A0ABW2KZ27_9PROT</name>
<protein>
    <recommendedName>
        <fullName evidence="3">Asparagine synthetase domain-containing protein</fullName>
    </recommendedName>
</protein>
<comment type="caution">
    <text evidence="1">The sequence shown here is derived from an EMBL/GenBank/DDBJ whole genome shotgun (WGS) entry which is preliminary data.</text>
</comment>
<reference evidence="2" key="1">
    <citation type="journal article" date="2019" name="Int. J. Syst. Evol. Microbiol.">
        <title>The Global Catalogue of Microorganisms (GCM) 10K type strain sequencing project: providing services to taxonomists for standard genome sequencing and annotation.</title>
        <authorList>
            <consortium name="The Broad Institute Genomics Platform"/>
            <consortium name="The Broad Institute Genome Sequencing Center for Infectious Disease"/>
            <person name="Wu L."/>
            <person name="Ma J."/>
        </authorList>
    </citation>
    <scope>NUCLEOTIDE SEQUENCE [LARGE SCALE GENOMIC DNA]</scope>
    <source>
        <strain evidence="2">CGMCC 1.16275</strain>
    </source>
</reference>
<sequence length="567" mass="59964">MGALYAIFAGPDAGSPAGERAAAEDAARLDASLRGQGFRAGRRVALPGLILGAHAPFCGGDPMLLETPDGDALAAAGTLIHRGATGMEALRRLHADLRAGTLTDGDEPWGCFAVAGRVASRRVLRTDGAGTFHLHADGAGRIVSSSFLALAETLPRLSIDPQGVYDHVFQEAPHGGGTVFREIRLLSAGDGAALLPCPSGRRASLDEAAERCLAVLHRRFAVLAELWGGKLDAALSGGYDSRLILALLRRCGAVPALHVYGAADSPDVRIARAICAAEGLALETVDKAAAGTPDPEAFAAQVEANFLALDGCPIDGLFDNGMDVRTRTARSAGGRLALNGGGGEVFRDFFHLPPWGVSPAGLARRFYGGFDPSIAAGDFDADAYLDGLAGRIAATLGVEPDRRLSAVQAEALYPAFRCRWWMGRNASLNNRFGPALTPFVDPPVLRAALASPPALKRGGRLQARMIALADPALAAHPSAYGHAFDRPPPVAARAADLLLRLRPGWLPRRRRAGPLPALLTGPHREAVLPGRSEWVERFFRVERIGDPRQLARVLTLEYLFRRTRPAA</sequence>
<keyword evidence="2" id="KW-1185">Reference proteome</keyword>
<proteinExistence type="predicted"/>
<accession>A0ABW2KZ27</accession>
<evidence type="ECO:0000313" key="1">
    <source>
        <dbReference type="EMBL" id="MFC7335328.1"/>
    </source>
</evidence>
<evidence type="ECO:0008006" key="3">
    <source>
        <dbReference type="Google" id="ProtNLM"/>
    </source>
</evidence>
<dbReference type="SUPFAM" id="SSF52402">
    <property type="entry name" value="Adenine nucleotide alpha hydrolases-like"/>
    <property type="match status" value="1"/>
</dbReference>
<dbReference type="Proteomes" id="UP001596456">
    <property type="component" value="Unassembled WGS sequence"/>
</dbReference>
<gene>
    <name evidence="1" type="ORF">ACFQPS_19325</name>
</gene>
<dbReference type="Gene3D" id="3.40.50.620">
    <property type="entry name" value="HUPs"/>
    <property type="match status" value="1"/>
</dbReference>
<organism evidence="1 2">
    <name type="scientific">Rhodocista pekingensis</name>
    <dbReference type="NCBI Taxonomy" id="201185"/>
    <lineage>
        <taxon>Bacteria</taxon>
        <taxon>Pseudomonadati</taxon>
        <taxon>Pseudomonadota</taxon>
        <taxon>Alphaproteobacteria</taxon>
        <taxon>Rhodospirillales</taxon>
        <taxon>Azospirillaceae</taxon>
        <taxon>Rhodocista</taxon>
    </lineage>
</organism>
<dbReference type="EMBL" id="JBHTCM010000028">
    <property type="protein sequence ID" value="MFC7335328.1"/>
    <property type="molecule type" value="Genomic_DNA"/>
</dbReference>